<evidence type="ECO:0000313" key="2">
    <source>
        <dbReference type="Proteomes" id="UP000011116"/>
    </source>
</evidence>
<dbReference type="EnsemblPlants" id="HORVU.MOREX.r3.3HG0325280.1">
    <property type="protein sequence ID" value="HORVU.MOREX.r3.3HG0325280.1"/>
    <property type="gene ID" value="HORVU.MOREX.r3.3HG0325280"/>
</dbReference>
<reference evidence="1" key="2">
    <citation type="submission" date="2020-10" db="EMBL/GenBank/DDBJ databases">
        <authorList>
            <person name="Scholz U."/>
            <person name="Mascher M."/>
            <person name="Fiebig A."/>
        </authorList>
    </citation>
    <scope>NUCLEOTIDE SEQUENCE [LARGE SCALE GENOMIC DNA]</scope>
    <source>
        <strain evidence="1">cv. Morex</strain>
    </source>
</reference>
<reference evidence="1" key="3">
    <citation type="submission" date="2022-01" db="UniProtKB">
        <authorList>
            <consortium name="EnsemblPlants"/>
        </authorList>
    </citation>
    <scope>IDENTIFICATION</scope>
    <source>
        <strain evidence="1">subsp. vulgare</strain>
    </source>
</reference>
<dbReference type="Proteomes" id="UP000011116">
    <property type="component" value="Chromosome 3H"/>
</dbReference>
<proteinExistence type="predicted"/>
<name>A0A8I6XK65_HORVV</name>
<organism evidence="1 2">
    <name type="scientific">Hordeum vulgare subsp. vulgare</name>
    <name type="common">Domesticated barley</name>
    <dbReference type="NCBI Taxonomy" id="112509"/>
    <lineage>
        <taxon>Eukaryota</taxon>
        <taxon>Viridiplantae</taxon>
        <taxon>Streptophyta</taxon>
        <taxon>Embryophyta</taxon>
        <taxon>Tracheophyta</taxon>
        <taxon>Spermatophyta</taxon>
        <taxon>Magnoliopsida</taxon>
        <taxon>Liliopsida</taxon>
        <taxon>Poales</taxon>
        <taxon>Poaceae</taxon>
        <taxon>BOP clade</taxon>
        <taxon>Pooideae</taxon>
        <taxon>Triticodae</taxon>
        <taxon>Triticeae</taxon>
        <taxon>Hordeinae</taxon>
        <taxon>Hordeum</taxon>
    </lineage>
</organism>
<protein>
    <submittedName>
        <fullName evidence="1">Uncharacterized protein</fullName>
    </submittedName>
</protein>
<dbReference type="AlphaFoldDB" id="A0A8I6XK65"/>
<reference evidence="2" key="1">
    <citation type="journal article" date="2012" name="Nature">
        <title>A physical, genetic and functional sequence assembly of the barley genome.</title>
        <authorList>
            <consortium name="The International Barley Genome Sequencing Consortium"/>
            <person name="Mayer K.F."/>
            <person name="Waugh R."/>
            <person name="Brown J.W."/>
            <person name="Schulman A."/>
            <person name="Langridge P."/>
            <person name="Platzer M."/>
            <person name="Fincher G.B."/>
            <person name="Muehlbauer G.J."/>
            <person name="Sato K."/>
            <person name="Close T.J."/>
            <person name="Wise R.P."/>
            <person name="Stein N."/>
        </authorList>
    </citation>
    <scope>NUCLEOTIDE SEQUENCE [LARGE SCALE GENOMIC DNA]</scope>
    <source>
        <strain evidence="2">cv. Morex</strain>
    </source>
</reference>
<dbReference type="Gramene" id="HORVU.MOREX.r2.3HG0271370.1">
    <property type="protein sequence ID" value="HORVU.MOREX.r2.3HG0271370.1"/>
    <property type="gene ID" value="HORVU.MOREX.r2.3HG0271370"/>
</dbReference>
<keyword evidence="2" id="KW-1185">Reference proteome</keyword>
<dbReference type="Gramene" id="HORVU.MOREX.r3.3HG0325280.1">
    <property type="protein sequence ID" value="HORVU.MOREX.r3.3HG0325280.1"/>
    <property type="gene ID" value="HORVU.MOREX.r3.3HG0325280"/>
</dbReference>
<evidence type="ECO:0000313" key="1">
    <source>
        <dbReference type="EnsemblPlants" id="HORVU.MOREX.r3.3HG0325280.1"/>
    </source>
</evidence>
<accession>A0A8I6XK65</accession>
<sequence>MLAMVAVQIPMTALGVLLMDKAGRRPLLMVKKIHRFLDSRKMMHLVMDSKAVISILRAEWLPERMSGRVSGRLRRPR</sequence>